<dbReference type="AlphaFoldDB" id="A0A5C5VGH4"/>
<dbReference type="InterPro" id="IPR000286">
    <property type="entry name" value="HDACs"/>
</dbReference>
<dbReference type="InterPro" id="IPR023696">
    <property type="entry name" value="Ureohydrolase_dom_sf"/>
</dbReference>
<evidence type="ECO:0000313" key="3">
    <source>
        <dbReference type="EMBL" id="TWT37201.1"/>
    </source>
</evidence>
<dbReference type="CDD" id="cd09992">
    <property type="entry name" value="HDAC_classII"/>
    <property type="match status" value="1"/>
</dbReference>
<keyword evidence="4" id="KW-1185">Reference proteome</keyword>
<dbReference type="EMBL" id="SIHJ01000001">
    <property type="protein sequence ID" value="TWT37201.1"/>
    <property type="molecule type" value="Genomic_DNA"/>
</dbReference>
<evidence type="ECO:0000259" key="2">
    <source>
        <dbReference type="Pfam" id="PF00850"/>
    </source>
</evidence>
<name>A0A5C5VGH4_9BACT</name>
<dbReference type="Gene3D" id="3.40.800.20">
    <property type="entry name" value="Histone deacetylase domain"/>
    <property type="match status" value="1"/>
</dbReference>
<accession>A0A5C5VGH4</accession>
<dbReference type="Pfam" id="PF00850">
    <property type="entry name" value="Hist_deacetyl"/>
    <property type="match status" value="1"/>
</dbReference>
<gene>
    <name evidence="3" type="primary">hdaH</name>
    <name evidence="3" type="ORF">KOR34_21480</name>
</gene>
<feature type="domain" description="Histone deacetylase" evidence="2">
    <location>
        <begin position="52"/>
        <end position="340"/>
    </location>
</feature>
<organism evidence="3 4">
    <name type="scientific">Posidoniimonas corsicana</name>
    <dbReference type="NCBI Taxonomy" id="1938618"/>
    <lineage>
        <taxon>Bacteria</taxon>
        <taxon>Pseudomonadati</taxon>
        <taxon>Planctomycetota</taxon>
        <taxon>Planctomycetia</taxon>
        <taxon>Pirellulales</taxon>
        <taxon>Lacipirellulaceae</taxon>
        <taxon>Posidoniimonas</taxon>
    </lineage>
</organism>
<dbReference type="GO" id="GO:0016787">
    <property type="term" value="F:hydrolase activity"/>
    <property type="evidence" value="ECO:0007669"/>
    <property type="project" value="UniProtKB-KW"/>
</dbReference>
<reference evidence="3 4" key="1">
    <citation type="submission" date="2019-02" db="EMBL/GenBank/DDBJ databases">
        <title>Deep-cultivation of Planctomycetes and their phenomic and genomic characterization uncovers novel biology.</title>
        <authorList>
            <person name="Wiegand S."/>
            <person name="Jogler M."/>
            <person name="Boedeker C."/>
            <person name="Pinto D."/>
            <person name="Vollmers J."/>
            <person name="Rivas-Marin E."/>
            <person name="Kohn T."/>
            <person name="Peeters S.H."/>
            <person name="Heuer A."/>
            <person name="Rast P."/>
            <person name="Oberbeckmann S."/>
            <person name="Bunk B."/>
            <person name="Jeske O."/>
            <person name="Meyerdierks A."/>
            <person name="Storesund J.E."/>
            <person name="Kallscheuer N."/>
            <person name="Luecker S."/>
            <person name="Lage O.M."/>
            <person name="Pohl T."/>
            <person name="Merkel B.J."/>
            <person name="Hornburger P."/>
            <person name="Mueller R.-W."/>
            <person name="Bruemmer F."/>
            <person name="Labrenz M."/>
            <person name="Spormann A.M."/>
            <person name="Op Den Camp H."/>
            <person name="Overmann J."/>
            <person name="Amann R."/>
            <person name="Jetten M.S.M."/>
            <person name="Mascher T."/>
            <person name="Medema M.H."/>
            <person name="Devos D.P."/>
            <person name="Kaster A.-K."/>
            <person name="Ovreas L."/>
            <person name="Rohde M."/>
            <person name="Galperin M.Y."/>
            <person name="Jogler C."/>
        </authorList>
    </citation>
    <scope>NUCLEOTIDE SEQUENCE [LARGE SCALE GENOMIC DNA]</scope>
    <source>
        <strain evidence="3 4">KOR34</strain>
    </source>
</reference>
<protein>
    <submittedName>
        <fullName evidence="3">Histone deacetylase-like amidohydrolase</fullName>
        <ecNumber evidence="3">3.5.1.-</ecNumber>
    </submittedName>
</protein>
<dbReference type="PANTHER" id="PTHR10625:SF10">
    <property type="entry name" value="HISTONE DEACETYLASE HDAC1"/>
    <property type="match status" value="1"/>
</dbReference>
<dbReference type="InterPro" id="IPR023801">
    <property type="entry name" value="His_deacetylse_dom"/>
</dbReference>
<dbReference type="PANTHER" id="PTHR10625">
    <property type="entry name" value="HISTONE DEACETYLASE HDAC1-RELATED"/>
    <property type="match status" value="1"/>
</dbReference>
<evidence type="ECO:0000256" key="1">
    <source>
        <dbReference type="ARBA" id="ARBA00005947"/>
    </source>
</evidence>
<comment type="caution">
    <text evidence="3">The sequence shown here is derived from an EMBL/GenBank/DDBJ whole genome shotgun (WGS) entry which is preliminary data.</text>
</comment>
<keyword evidence="3" id="KW-0378">Hydrolase</keyword>
<dbReference type="SUPFAM" id="SSF52768">
    <property type="entry name" value="Arginase/deacetylase"/>
    <property type="match status" value="1"/>
</dbReference>
<dbReference type="GO" id="GO:0004407">
    <property type="term" value="F:histone deacetylase activity"/>
    <property type="evidence" value="ECO:0007669"/>
    <property type="project" value="TreeGrafter"/>
</dbReference>
<comment type="similarity">
    <text evidence="1">Belongs to the histone deacetylase family.</text>
</comment>
<dbReference type="PRINTS" id="PR01270">
    <property type="entry name" value="HDASUPER"/>
</dbReference>
<proteinExistence type="inferred from homology"/>
<evidence type="ECO:0000313" key="4">
    <source>
        <dbReference type="Proteomes" id="UP000316714"/>
    </source>
</evidence>
<sequence>MSATNLHTSKGLRKMSSCQRQTHPILPYNQDRTPVTLLYRHPDFLQHDTGRHPENAGRLRAIDERLDQSGLPGRCSTPEWAPATLQELLRVHTPGHLDALDALAHRGGGQVDSDTVVSPASMDVARLAAGAATDAVRRVVAGEDRTVLCIGRPPGHHATADRAMGFCLLNHAAIAAQAAVAEHGLDRVLIIDWDVHHGNGTQELFYGASHIGYFSIHRWPFWPGTGAADETGAGDGLGATRNLPVEMGESRDRFLSYFARELEAFADQIKPQLVVLSAGFDAHRADPVGSLGLETEDFVSLTQTVKDVAAAHAGDRLVSLLEGGYNAPVLAECVAVHLEELLDA</sequence>
<dbReference type="GO" id="GO:0040029">
    <property type="term" value="P:epigenetic regulation of gene expression"/>
    <property type="evidence" value="ECO:0007669"/>
    <property type="project" value="TreeGrafter"/>
</dbReference>
<dbReference type="InterPro" id="IPR037138">
    <property type="entry name" value="His_deacetylse_dom_sf"/>
</dbReference>
<dbReference type="Proteomes" id="UP000316714">
    <property type="component" value="Unassembled WGS sequence"/>
</dbReference>
<dbReference type="EC" id="3.5.1.-" evidence="3"/>